<dbReference type="GO" id="GO:0032543">
    <property type="term" value="P:mitochondrial translation"/>
    <property type="evidence" value="ECO:0007669"/>
    <property type="project" value="InterPro"/>
</dbReference>
<dbReference type="KEGG" id="erc:Ecym_8357"/>
<dbReference type="AlphaFoldDB" id="G8JXQ6"/>
<protein>
    <recommendedName>
        <fullName evidence="1">RNase III domain-containing protein</fullName>
    </recommendedName>
</protein>
<dbReference type="FunCoup" id="G8JXQ6">
    <property type="interactions" value="198"/>
</dbReference>
<keyword evidence="3" id="KW-1185">Reference proteome</keyword>
<dbReference type="GO" id="GO:0006396">
    <property type="term" value="P:RNA processing"/>
    <property type="evidence" value="ECO:0007669"/>
    <property type="project" value="InterPro"/>
</dbReference>
<dbReference type="Pfam" id="PF14622">
    <property type="entry name" value="Ribonucleas_3_3"/>
    <property type="match status" value="1"/>
</dbReference>
<gene>
    <name evidence="2" type="ordered locus">Ecym_8357</name>
</gene>
<dbReference type="OMA" id="LHKGPRV"/>
<proteinExistence type="predicted"/>
<dbReference type="eggNOG" id="ENOG502RXWY">
    <property type="taxonomic scope" value="Eukaryota"/>
</dbReference>
<evidence type="ECO:0000259" key="1">
    <source>
        <dbReference type="Pfam" id="PF14622"/>
    </source>
</evidence>
<dbReference type="PANTHER" id="PTHR28160">
    <property type="entry name" value="54S RIBOSOMAL PROTEIN L15, MITOCHONDRIAL"/>
    <property type="match status" value="1"/>
</dbReference>
<dbReference type="InterPro" id="IPR036389">
    <property type="entry name" value="RNase_III_sf"/>
</dbReference>
<dbReference type="SUPFAM" id="SSF69065">
    <property type="entry name" value="RNase III domain-like"/>
    <property type="match status" value="1"/>
</dbReference>
<dbReference type="GO" id="GO:0003735">
    <property type="term" value="F:structural constituent of ribosome"/>
    <property type="evidence" value="ECO:0007669"/>
    <property type="project" value="EnsemblFungi"/>
</dbReference>
<dbReference type="OrthoDB" id="2281895at2759"/>
<dbReference type="PANTHER" id="PTHR28160:SF1">
    <property type="entry name" value="LARGE RIBOSOMAL SUBUNIT PROTEIN ML57"/>
    <property type="match status" value="1"/>
</dbReference>
<dbReference type="EMBL" id="CP002504">
    <property type="protein sequence ID" value="AET41630.1"/>
    <property type="molecule type" value="Genomic_DNA"/>
</dbReference>
<dbReference type="RefSeq" id="XP_003648447.1">
    <property type="nucleotide sequence ID" value="XM_003648399.1"/>
</dbReference>
<dbReference type="InterPro" id="IPR000999">
    <property type="entry name" value="RNase_III_dom"/>
</dbReference>
<dbReference type="HOGENOM" id="CLU_088025_0_0_1"/>
<evidence type="ECO:0000313" key="2">
    <source>
        <dbReference type="EMBL" id="AET41630.1"/>
    </source>
</evidence>
<feature type="domain" description="RNase III" evidence="1">
    <location>
        <begin position="73"/>
        <end position="215"/>
    </location>
</feature>
<dbReference type="Gene3D" id="1.10.1520.10">
    <property type="entry name" value="Ribonuclease III domain"/>
    <property type="match status" value="1"/>
</dbReference>
<dbReference type="InParanoid" id="G8JXQ6"/>
<organism evidence="2 3">
    <name type="scientific">Eremothecium cymbalariae (strain CBS 270.75 / DBVPG 7215 / KCTC 17166 / NRRL Y-17582)</name>
    <name type="common">Yeast</name>
    <dbReference type="NCBI Taxonomy" id="931890"/>
    <lineage>
        <taxon>Eukaryota</taxon>
        <taxon>Fungi</taxon>
        <taxon>Dikarya</taxon>
        <taxon>Ascomycota</taxon>
        <taxon>Saccharomycotina</taxon>
        <taxon>Saccharomycetes</taxon>
        <taxon>Saccharomycetales</taxon>
        <taxon>Saccharomycetaceae</taxon>
        <taxon>Eremothecium</taxon>
    </lineage>
</organism>
<dbReference type="Proteomes" id="UP000006790">
    <property type="component" value="Chromosome 8"/>
</dbReference>
<dbReference type="GO" id="GO:0005762">
    <property type="term" value="C:mitochondrial large ribosomal subunit"/>
    <property type="evidence" value="ECO:0007669"/>
    <property type="project" value="EnsemblFungi"/>
</dbReference>
<dbReference type="GO" id="GO:0004525">
    <property type="term" value="F:ribonuclease III activity"/>
    <property type="evidence" value="ECO:0007669"/>
    <property type="project" value="InterPro"/>
</dbReference>
<dbReference type="STRING" id="931890.G8JXQ6"/>
<name>G8JXQ6_ERECY</name>
<dbReference type="GeneID" id="11469991"/>
<dbReference type="InterPro" id="IPR040030">
    <property type="entry name" value="Ribosomal_mL57"/>
</dbReference>
<sequence>MFHVKIPAVSRQSIRCVTYLHKGSRVRGLKRDPEESLKNPSGLHYEEVDPSKHQALVRKVFKLEEHGLELPDDVILQCLTHKSFAQGSKPYNEKLALLGAHFLKLQASVHYLREPQLLSRVNPKNIQENINGLNFTNLGTQAGKLVISKFVTSEFVRLKQIDNLIFWNKRDSLQSEKFNGEHTVRTTVLNALIGGTLMFNGDEKAARFLEVELFDPTKESSLVSISKPMLPE</sequence>
<accession>G8JXQ6</accession>
<reference evidence="3" key="1">
    <citation type="journal article" date="2012" name="G3 (Bethesda)">
        <title>Pichia sorbitophila, an interspecies yeast hybrid reveals early steps of genome resolution following polyploidization.</title>
        <authorList>
            <person name="Leh Louis V."/>
            <person name="Despons L."/>
            <person name="Friedrich A."/>
            <person name="Martin T."/>
            <person name="Durrens P."/>
            <person name="Casaregola S."/>
            <person name="Neuveglise C."/>
            <person name="Fairhead C."/>
            <person name="Marck C."/>
            <person name="Cruz J.A."/>
            <person name="Straub M.L."/>
            <person name="Kugler V."/>
            <person name="Sacerdot C."/>
            <person name="Uzunov Z."/>
            <person name="Thierry A."/>
            <person name="Weiss S."/>
            <person name="Bleykasten C."/>
            <person name="De Montigny J."/>
            <person name="Jacques N."/>
            <person name="Jung P."/>
            <person name="Lemaire M."/>
            <person name="Mallet S."/>
            <person name="Morel G."/>
            <person name="Richard G.F."/>
            <person name="Sarkar A."/>
            <person name="Savel G."/>
            <person name="Schacherer J."/>
            <person name="Seret M.L."/>
            <person name="Talla E."/>
            <person name="Samson G."/>
            <person name="Jubin C."/>
            <person name="Poulain J."/>
            <person name="Vacherie B."/>
            <person name="Barbe V."/>
            <person name="Pelletier E."/>
            <person name="Sherman D.J."/>
            <person name="Westhof E."/>
            <person name="Weissenbach J."/>
            <person name="Baret P.V."/>
            <person name="Wincker P."/>
            <person name="Gaillardin C."/>
            <person name="Dujon B."/>
            <person name="Souciet J.L."/>
        </authorList>
    </citation>
    <scope>NUCLEOTIDE SEQUENCE [LARGE SCALE GENOMIC DNA]</scope>
    <source>
        <strain evidence="3">CBS 270.75 / DBVPG 7215 / KCTC 17166 / NRRL Y-17582</strain>
    </source>
</reference>
<evidence type="ECO:0000313" key="3">
    <source>
        <dbReference type="Proteomes" id="UP000006790"/>
    </source>
</evidence>